<reference evidence="1 2" key="1">
    <citation type="submission" date="2018-10" db="EMBL/GenBank/DDBJ databases">
        <title>A high-quality apple genome assembly.</title>
        <authorList>
            <person name="Hu J."/>
        </authorList>
    </citation>
    <scope>NUCLEOTIDE SEQUENCE [LARGE SCALE GENOMIC DNA]</scope>
    <source>
        <strain evidence="2">cv. HFTH1</strain>
        <tissue evidence="1">Young leaf</tissue>
    </source>
</reference>
<gene>
    <name evidence="1" type="ORF">DVH24_018869</name>
</gene>
<sequence>MVLQRLLWKFNARMAWLQEFKKWHGKTKLTQRSTVPTWKKPESGWLKCNFDWTWEEHGGVGGVGVVIRDDTGTFACGDGSGEDSCYIFPLQAWWNLKEMHSLF</sequence>
<dbReference type="AlphaFoldDB" id="A0A498HMM1"/>
<dbReference type="PANTHER" id="PTHR47074">
    <property type="entry name" value="BNAC02G40300D PROTEIN"/>
    <property type="match status" value="1"/>
</dbReference>
<evidence type="ECO:0000313" key="1">
    <source>
        <dbReference type="EMBL" id="RXH71514.1"/>
    </source>
</evidence>
<dbReference type="Proteomes" id="UP000290289">
    <property type="component" value="Chromosome 16"/>
</dbReference>
<dbReference type="EMBL" id="RDQH01000342">
    <property type="protein sequence ID" value="RXH71514.1"/>
    <property type="molecule type" value="Genomic_DNA"/>
</dbReference>
<dbReference type="InterPro" id="IPR052929">
    <property type="entry name" value="RNase_H-like_EbsB-rel"/>
</dbReference>
<accession>A0A498HMM1</accession>
<name>A0A498HMM1_MALDO</name>
<keyword evidence="2" id="KW-1185">Reference proteome</keyword>
<evidence type="ECO:0000313" key="2">
    <source>
        <dbReference type="Proteomes" id="UP000290289"/>
    </source>
</evidence>
<comment type="caution">
    <text evidence="1">The sequence shown here is derived from an EMBL/GenBank/DDBJ whole genome shotgun (WGS) entry which is preliminary data.</text>
</comment>
<organism evidence="1 2">
    <name type="scientific">Malus domestica</name>
    <name type="common">Apple</name>
    <name type="synonym">Pyrus malus</name>
    <dbReference type="NCBI Taxonomy" id="3750"/>
    <lineage>
        <taxon>Eukaryota</taxon>
        <taxon>Viridiplantae</taxon>
        <taxon>Streptophyta</taxon>
        <taxon>Embryophyta</taxon>
        <taxon>Tracheophyta</taxon>
        <taxon>Spermatophyta</taxon>
        <taxon>Magnoliopsida</taxon>
        <taxon>eudicotyledons</taxon>
        <taxon>Gunneridae</taxon>
        <taxon>Pentapetalae</taxon>
        <taxon>rosids</taxon>
        <taxon>fabids</taxon>
        <taxon>Rosales</taxon>
        <taxon>Rosaceae</taxon>
        <taxon>Amygdaloideae</taxon>
        <taxon>Maleae</taxon>
        <taxon>Malus</taxon>
    </lineage>
</organism>
<proteinExistence type="predicted"/>
<evidence type="ECO:0008006" key="3">
    <source>
        <dbReference type="Google" id="ProtNLM"/>
    </source>
</evidence>
<protein>
    <recommendedName>
        <fullName evidence="3">RNase H type-1 domain-containing protein</fullName>
    </recommendedName>
</protein>
<dbReference type="PANTHER" id="PTHR47074:SF11">
    <property type="entry name" value="REVERSE TRANSCRIPTASE-LIKE PROTEIN"/>
    <property type="match status" value="1"/>
</dbReference>